<name>A0A4R4KDF8_9BACT</name>
<sequence length="113" mass="12338">MSRIAQRQKSLSENIERFRTSGGNETAERASLSSILRDMHFLAIPPSSLITVQDRKANLLNLLDDAGSGRTVESIESDRKVSYPCASCGKPHPTPQARAAHGRFCKKGGRDGQ</sequence>
<dbReference type="AlphaFoldDB" id="A0A4R4KDF8"/>
<dbReference type="RefSeq" id="WP_132117875.1">
    <property type="nucleotide sequence ID" value="NZ_SMJU01000007.1"/>
</dbReference>
<reference evidence="2 3" key="1">
    <citation type="submission" date="2019-02" db="EMBL/GenBank/DDBJ databases">
        <title>Arundinibacter roseus gen. nov., sp. nov., a new member of the family Cytophagaceae.</title>
        <authorList>
            <person name="Szuroczki S."/>
            <person name="Khayer B."/>
            <person name="Sproer C."/>
            <person name="Toumi M."/>
            <person name="Szabo A."/>
            <person name="Felfoldi T."/>
            <person name="Schumann P."/>
            <person name="Toth E."/>
        </authorList>
    </citation>
    <scope>NUCLEOTIDE SEQUENCE [LARGE SCALE GENOMIC DNA]</scope>
    <source>
        <strain evidence="2 3">DMA-k-7a</strain>
    </source>
</reference>
<evidence type="ECO:0000256" key="1">
    <source>
        <dbReference type="SAM" id="MobiDB-lite"/>
    </source>
</evidence>
<feature type="region of interest" description="Disordered" evidence="1">
    <location>
        <begin position="1"/>
        <end position="27"/>
    </location>
</feature>
<accession>A0A4R4KDF8</accession>
<feature type="compositionally biased region" description="Polar residues" evidence="1">
    <location>
        <begin position="1"/>
        <end position="13"/>
    </location>
</feature>
<protein>
    <submittedName>
        <fullName evidence="2">Uncharacterized protein</fullName>
    </submittedName>
</protein>
<feature type="region of interest" description="Disordered" evidence="1">
    <location>
        <begin position="90"/>
        <end position="113"/>
    </location>
</feature>
<gene>
    <name evidence="2" type="ORF">EZE20_11895</name>
</gene>
<dbReference type="EMBL" id="SMJU01000007">
    <property type="protein sequence ID" value="TDB64379.1"/>
    <property type="molecule type" value="Genomic_DNA"/>
</dbReference>
<evidence type="ECO:0000313" key="2">
    <source>
        <dbReference type="EMBL" id="TDB64379.1"/>
    </source>
</evidence>
<organism evidence="2 3">
    <name type="scientific">Arundinibacter roseus</name>
    <dbReference type="NCBI Taxonomy" id="2070510"/>
    <lineage>
        <taxon>Bacteria</taxon>
        <taxon>Pseudomonadati</taxon>
        <taxon>Bacteroidota</taxon>
        <taxon>Cytophagia</taxon>
        <taxon>Cytophagales</taxon>
        <taxon>Spirosomataceae</taxon>
        <taxon>Arundinibacter</taxon>
    </lineage>
</organism>
<comment type="caution">
    <text evidence="2">The sequence shown here is derived from an EMBL/GenBank/DDBJ whole genome shotgun (WGS) entry which is preliminary data.</text>
</comment>
<dbReference type="Proteomes" id="UP000295706">
    <property type="component" value="Unassembled WGS sequence"/>
</dbReference>
<keyword evidence="3" id="KW-1185">Reference proteome</keyword>
<evidence type="ECO:0000313" key="3">
    <source>
        <dbReference type="Proteomes" id="UP000295706"/>
    </source>
</evidence>
<proteinExistence type="predicted"/>